<comment type="caution">
    <text evidence="1">The sequence shown here is derived from an EMBL/GenBank/DDBJ whole genome shotgun (WGS) entry which is preliminary data.</text>
</comment>
<reference evidence="1 2" key="1">
    <citation type="journal article" date="2021" name="Appl. Environ. Microbiol.">
        <title>Genetic linkage and physical mapping for an oyster mushroom Pleurotus cornucopiae and QTL analysis for the trait cap color.</title>
        <authorList>
            <person name="Zhang Y."/>
            <person name="Gao W."/>
            <person name="Sonnenberg A."/>
            <person name="Chen Q."/>
            <person name="Zhang J."/>
            <person name="Huang C."/>
        </authorList>
    </citation>
    <scope>NUCLEOTIDE SEQUENCE [LARGE SCALE GENOMIC DNA]</scope>
    <source>
        <strain evidence="1">CCMSSC00406</strain>
    </source>
</reference>
<gene>
    <name evidence="1" type="ORF">CCMSSC00406_0006732</name>
</gene>
<protein>
    <submittedName>
        <fullName evidence="1">Uncharacterized protein</fullName>
    </submittedName>
</protein>
<evidence type="ECO:0000313" key="1">
    <source>
        <dbReference type="EMBL" id="KAG9221789.1"/>
    </source>
</evidence>
<organism evidence="1 2">
    <name type="scientific">Pleurotus cornucopiae</name>
    <name type="common">Cornucopia mushroom</name>
    <dbReference type="NCBI Taxonomy" id="5321"/>
    <lineage>
        <taxon>Eukaryota</taxon>
        <taxon>Fungi</taxon>
        <taxon>Dikarya</taxon>
        <taxon>Basidiomycota</taxon>
        <taxon>Agaricomycotina</taxon>
        <taxon>Agaricomycetes</taxon>
        <taxon>Agaricomycetidae</taxon>
        <taxon>Agaricales</taxon>
        <taxon>Pleurotineae</taxon>
        <taxon>Pleurotaceae</taxon>
        <taxon>Pleurotus</taxon>
    </lineage>
</organism>
<dbReference type="EMBL" id="WQMT02000006">
    <property type="protein sequence ID" value="KAG9221789.1"/>
    <property type="molecule type" value="Genomic_DNA"/>
</dbReference>
<evidence type="ECO:0000313" key="2">
    <source>
        <dbReference type="Proteomes" id="UP000824881"/>
    </source>
</evidence>
<dbReference type="Proteomes" id="UP000824881">
    <property type="component" value="Unassembled WGS sequence"/>
</dbReference>
<name>A0ACB7IUA9_PLECO</name>
<accession>A0ACB7IUA9</accession>
<sequence>MVTWTRRIRVSLSLLTPSHCLPHPLHSPPAHSSSLPPFHSLPLPSSLLSPLLPSFSFLPFLPHSPSLLSPSSSPLPPLPPLPFLPSPPSTHSLVNRHSSSSIVNHQSTIINRRSSLPTHPPKSLHIPACAQPRIHILVNCAGVQRRHPSVAFPEADWDTVRTFLFL</sequence>
<proteinExistence type="predicted"/>
<keyword evidence="2" id="KW-1185">Reference proteome</keyword>